<dbReference type="GO" id="GO:0006352">
    <property type="term" value="P:DNA-templated transcription initiation"/>
    <property type="evidence" value="ECO:0007669"/>
    <property type="project" value="InterPro"/>
</dbReference>
<dbReference type="GO" id="GO:0003677">
    <property type="term" value="F:DNA binding"/>
    <property type="evidence" value="ECO:0007669"/>
    <property type="project" value="UniProtKB-KW"/>
</dbReference>
<evidence type="ECO:0000256" key="5">
    <source>
        <dbReference type="ARBA" id="ARBA00023163"/>
    </source>
</evidence>
<evidence type="ECO:0000256" key="1">
    <source>
        <dbReference type="ARBA" id="ARBA00010641"/>
    </source>
</evidence>
<dbReference type="EMBL" id="SACT01000002">
    <property type="protein sequence ID" value="RVT52607.1"/>
    <property type="molecule type" value="Genomic_DNA"/>
</dbReference>
<dbReference type="SUPFAM" id="SSF88946">
    <property type="entry name" value="Sigma2 domain of RNA polymerase sigma factors"/>
    <property type="match status" value="1"/>
</dbReference>
<accession>A0A3S2TNU1</accession>
<comment type="similarity">
    <text evidence="1">Belongs to the sigma-70 factor family. ECF subfamily.</text>
</comment>
<dbReference type="InterPro" id="IPR014284">
    <property type="entry name" value="RNA_pol_sigma-70_dom"/>
</dbReference>
<reference evidence="8 9" key="1">
    <citation type="submission" date="2019-01" db="EMBL/GenBank/DDBJ databases">
        <authorList>
            <person name="Chen W.-M."/>
        </authorList>
    </citation>
    <scope>NUCLEOTIDE SEQUENCE [LARGE SCALE GENOMIC DNA]</scope>
    <source>
        <strain evidence="8 9">ICH-3</strain>
    </source>
</reference>
<sequence length="184" mass="19970">MHTATAAHPDALAPAFTPAAAPLSWADVLPYRGDLLRYARRKLMDPSLAEDLVHDVFEAVATGRAAFGGRSALRTWLVGILKHKIVDLVRERAAHEPLADADDAGFSGTASLVSAQPGPDEQVACRQRLAQAMARLETLTPGVRQAFELRVLQERSTEEVCSALAITEDNLFVRLHRARRALAA</sequence>
<evidence type="ECO:0000313" key="8">
    <source>
        <dbReference type="EMBL" id="RVT52607.1"/>
    </source>
</evidence>
<gene>
    <name evidence="8" type="ORF">ENE75_09270</name>
</gene>
<keyword evidence="4" id="KW-0238">DNA-binding</keyword>
<evidence type="ECO:0000256" key="3">
    <source>
        <dbReference type="ARBA" id="ARBA00023082"/>
    </source>
</evidence>
<dbReference type="InterPro" id="IPR039425">
    <property type="entry name" value="RNA_pol_sigma-70-like"/>
</dbReference>
<name>A0A3S2TNU1_9BURK</name>
<evidence type="ECO:0000313" key="9">
    <source>
        <dbReference type="Proteomes" id="UP000288178"/>
    </source>
</evidence>
<evidence type="ECO:0000256" key="2">
    <source>
        <dbReference type="ARBA" id="ARBA00023015"/>
    </source>
</evidence>
<dbReference type="OrthoDB" id="9782108at2"/>
<feature type="domain" description="RNA polymerase sigma factor 70 region 4 type 2" evidence="7">
    <location>
        <begin position="131"/>
        <end position="182"/>
    </location>
</feature>
<dbReference type="NCBIfam" id="TIGR02937">
    <property type="entry name" value="sigma70-ECF"/>
    <property type="match status" value="1"/>
</dbReference>
<dbReference type="InterPro" id="IPR013249">
    <property type="entry name" value="RNA_pol_sigma70_r4_t2"/>
</dbReference>
<protein>
    <submittedName>
        <fullName evidence="8">Sigma-70 family RNA polymerase sigma factor</fullName>
    </submittedName>
</protein>
<keyword evidence="9" id="KW-1185">Reference proteome</keyword>
<dbReference type="Proteomes" id="UP000288178">
    <property type="component" value="Unassembled WGS sequence"/>
</dbReference>
<keyword evidence="3" id="KW-0731">Sigma factor</keyword>
<evidence type="ECO:0000259" key="7">
    <source>
        <dbReference type="Pfam" id="PF08281"/>
    </source>
</evidence>
<dbReference type="Pfam" id="PF04542">
    <property type="entry name" value="Sigma70_r2"/>
    <property type="match status" value="1"/>
</dbReference>
<dbReference type="PANTHER" id="PTHR43133">
    <property type="entry name" value="RNA POLYMERASE ECF-TYPE SIGMA FACTO"/>
    <property type="match status" value="1"/>
</dbReference>
<dbReference type="PANTHER" id="PTHR43133:SF8">
    <property type="entry name" value="RNA POLYMERASE SIGMA FACTOR HI_1459-RELATED"/>
    <property type="match status" value="1"/>
</dbReference>
<dbReference type="GO" id="GO:0016987">
    <property type="term" value="F:sigma factor activity"/>
    <property type="evidence" value="ECO:0007669"/>
    <property type="project" value="UniProtKB-KW"/>
</dbReference>
<keyword evidence="2" id="KW-0805">Transcription regulation</keyword>
<proteinExistence type="inferred from homology"/>
<dbReference type="InterPro" id="IPR007627">
    <property type="entry name" value="RNA_pol_sigma70_r2"/>
</dbReference>
<dbReference type="Gene3D" id="1.10.1740.10">
    <property type="match status" value="1"/>
</dbReference>
<evidence type="ECO:0000259" key="6">
    <source>
        <dbReference type="Pfam" id="PF04542"/>
    </source>
</evidence>
<organism evidence="8 9">
    <name type="scientific">Rubrivivax albus</name>
    <dbReference type="NCBI Taxonomy" id="2499835"/>
    <lineage>
        <taxon>Bacteria</taxon>
        <taxon>Pseudomonadati</taxon>
        <taxon>Pseudomonadota</taxon>
        <taxon>Betaproteobacteria</taxon>
        <taxon>Burkholderiales</taxon>
        <taxon>Sphaerotilaceae</taxon>
        <taxon>Rubrivivax</taxon>
    </lineage>
</organism>
<dbReference type="Pfam" id="PF08281">
    <property type="entry name" value="Sigma70_r4_2"/>
    <property type="match status" value="1"/>
</dbReference>
<evidence type="ECO:0000256" key="4">
    <source>
        <dbReference type="ARBA" id="ARBA00023125"/>
    </source>
</evidence>
<dbReference type="InterPro" id="IPR013325">
    <property type="entry name" value="RNA_pol_sigma_r2"/>
</dbReference>
<feature type="domain" description="RNA polymerase sigma-70 region 2" evidence="6">
    <location>
        <begin position="31"/>
        <end position="93"/>
    </location>
</feature>
<dbReference type="InterPro" id="IPR013324">
    <property type="entry name" value="RNA_pol_sigma_r3/r4-like"/>
</dbReference>
<keyword evidence="5" id="KW-0804">Transcription</keyword>
<dbReference type="RefSeq" id="WP_128197980.1">
    <property type="nucleotide sequence ID" value="NZ_SACT01000002.1"/>
</dbReference>
<dbReference type="SUPFAM" id="SSF88659">
    <property type="entry name" value="Sigma3 and sigma4 domains of RNA polymerase sigma factors"/>
    <property type="match status" value="1"/>
</dbReference>
<comment type="caution">
    <text evidence="8">The sequence shown here is derived from an EMBL/GenBank/DDBJ whole genome shotgun (WGS) entry which is preliminary data.</text>
</comment>
<dbReference type="InterPro" id="IPR036388">
    <property type="entry name" value="WH-like_DNA-bd_sf"/>
</dbReference>
<dbReference type="AlphaFoldDB" id="A0A3S2TNU1"/>
<dbReference type="Gene3D" id="1.10.10.10">
    <property type="entry name" value="Winged helix-like DNA-binding domain superfamily/Winged helix DNA-binding domain"/>
    <property type="match status" value="1"/>
</dbReference>